<proteinExistence type="predicted"/>
<feature type="coiled-coil region" evidence="1">
    <location>
        <begin position="118"/>
        <end position="145"/>
    </location>
</feature>
<accession>A0A4Y7K7H1</accession>
<keyword evidence="1" id="KW-0175">Coiled coil</keyword>
<dbReference type="EMBL" id="CM010721">
    <property type="protein sequence ID" value="RZC68300.1"/>
    <property type="molecule type" value="Genomic_DNA"/>
</dbReference>
<gene>
    <name evidence="2" type="ORF">C5167_031555</name>
</gene>
<keyword evidence="3" id="KW-1185">Reference proteome</keyword>
<dbReference type="Gramene" id="RZC68300">
    <property type="protein sequence ID" value="RZC68300"/>
    <property type="gene ID" value="C5167_031555"/>
</dbReference>
<name>A0A4Y7K7H1_PAPSO</name>
<evidence type="ECO:0000313" key="3">
    <source>
        <dbReference type="Proteomes" id="UP000316621"/>
    </source>
</evidence>
<sequence>MKDLLQEFRTWDTFEDMEKGFCGYVLQLPELPQKMEVRDQEKVIKDMKAILKFMFEAINREYYDADASYSEAMIELIEKHPYVVDLPCFEKVFSYKQKSSFQLYEEAVAENKRRMMFYKVDEQRVRELQAKLQEAEEKCTPLFRQLKQLGAVRGCVKSSIRSLELDLDRRSKPSFGYAEQIEFMRKALGI</sequence>
<evidence type="ECO:0000313" key="2">
    <source>
        <dbReference type="EMBL" id="RZC68300.1"/>
    </source>
</evidence>
<dbReference type="AlphaFoldDB" id="A0A4Y7K7H1"/>
<evidence type="ECO:0000256" key="1">
    <source>
        <dbReference type="SAM" id="Coils"/>
    </source>
</evidence>
<organism evidence="2 3">
    <name type="scientific">Papaver somniferum</name>
    <name type="common">Opium poppy</name>
    <dbReference type="NCBI Taxonomy" id="3469"/>
    <lineage>
        <taxon>Eukaryota</taxon>
        <taxon>Viridiplantae</taxon>
        <taxon>Streptophyta</taxon>
        <taxon>Embryophyta</taxon>
        <taxon>Tracheophyta</taxon>
        <taxon>Spermatophyta</taxon>
        <taxon>Magnoliopsida</taxon>
        <taxon>Ranunculales</taxon>
        <taxon>Papaveraceae</taxon>
        <taxon>Papaveroideae</taxon>
        <taxon>Papaver</taxon>
    </lineage>
</organism>
<reference evidence="2 3" key="1">
    <citation type="journal article" date="2018" name="Science">
        <title>The opium poppy genome and morphinan production.</title>
        <authorList>
            <person name="Guo L."/>
            <person name="Winzer T."/>
            <person name="Yang X."/>
            <person name="Li Y."/>
            <person name="Ning Z."/>
            <person name="He Z."/>
            <person name="Teodor R."/>
            <person name="Lu Y."/>
            <person name="Bowser T.A."/>
            <person name="Graham I.A."/>
            <person name="Ye K."/>
        </authorList>
    </citation>
    <scope>NUCLEOTIDE SEQUENCE [LARGE SCALE GENOMIC DNA]</scope>
    <source>
        <strain evidence="3">cv. HN1</strain>
        <tissue evidence="2">Leaves</tissue>
    </source>
</reference>
<protein>
    <submittedName>
        <fullName evidence="2">Uncharacterized protein</fullName>
    </submittedName>
</protein>
<dbReference type="Proteomes" id="UP000316621">
    <property type="component" value="Chromosome 7"/>
</dbReference>